<evidence type="ECO:0000256" key="1">
    <source>
        <dbReference type="ARBA" id="ARBA00022723"/>
    </source>
</evidence>
<dbReference type="InterPro" id="IPR017900">
    <property type="entry name" value="4Fe4S_Fe_S_CS"/>
</dbReference>
<dbReference type="PROSITE" id="PS51379">
    <property type="entry name" value="4FE4S_FER_2"/>
    <property type="match status" value="1"/>
</dbReference>
<reference evidence="5" key="2">
    <citation type="submission" date="2023-03" db="EMBL/GenBank/DDBJ databases">
        <authorList>
            <person name="Zhang Z."/>
        </authorList>
    </citation>
    <scope>NUCLEOTIDE SEQUENCE</scope>
    <source>
        <strain evidence="5">DSA</strain>
    </source>
</reference>
<reference evidence="5" key="1">
    <citation type="journal article" date="2023" name="J. Hazard. Mater.">
        <title>Anaerobic biodegradation of pyrene and benzo[a]pyrene by a new sulfate-reducing Desulforamulus aquiferis strain DSA.</title>
        <authorList>
            <person name="Zhang Z."/>
            <person name="Sun J."/>
            <person name="Gong X."/>
            <person name="Wang C."/>
            <person name="Wang H."/>
        </authorList>
    </citation>
    <scope>NUCLEOTIDE SEQUENCE</scope>
    <source>
        <strain evidence="5">DSA</strain>
    </source>
</reference>
<dbReference type="InterPro" id="IPR007160">
    <property type="entry name" value="DUF362"/>
</dbReference>
<dbReference type="Gene3D" id="3.30.70.20">
    <property type="match status" value="1"/>
</dbReference>
<gene>
    <name evidence="5" type="ORF">P6N53_12945</name>
</gene>
<evidence type="ECO:0000256" key="2">
    <source>
        <dbReference type="ARBA" id="ARBA00023004"/>
    </source>
</evidence>
<dbReference type="PROSITE" id="PS00198">
    <property type="entry name" value="4FE4S_FER_1"/>
    <property type="match status" value="1"/>
</dbReference>
<dbReference type="RefSeq" id="WP_304543781.1">
    <property type="nucleotide sequence ID" value="NZ_JARPTC010000019.1"/>
</dbReference>
<name>A0AAW7ZFF5_9FIRM</name>
<dbReference type="Pfam" id="PF13237">
    <property type="entry name" value="Fer4_10"/>
    <property type="match status" value="1"/>
</dbReference>
<evidence type="ECO:0000256" key="3">
    <source>
        <dbReference type="ARBA" id="ARBA00023014"/>
    </source>
</evidence>
<protein>
    <submittedName>
        <fullName evidence="5">DUF362 domain-containing protein</fullName>
    </submittedName>
</protein>
<dbReference type="AlphaFoldDB" id="A0AAW7ZFF5"/>
<keyword evidence="1" id="KW-0479">Metal-binding</keyword>
<dbReference type="InterPro" id="IPR017896">
    <property type="entry name" value="4Fe4S_Fe-S-bd"/>
</dbReference>
<dbReference type="GO" id="GO:0046872">
    <property type="term" value="F:metal ion binding"/>
    <property type="evidence" value="ECO:0007669"/>
    <property type="project" value="UniProtKB-KW"/>
</dbReference>
<feature type="domain" description="4Fe-4S ferredoxin-type" evidence="4">
    <location>
        <begin position="312"/>
        <end position="341"/>
    </location>
</feature>
<dbReference type="SUPFAM" id="SSF54862">
    <property type="entry name" value="4Fe-4S ferredoxins"/>
    <property type="match status" value="1"/>
</dbReference>
<sequence>MSQKIVVSVASCPDYQSPEISSAIKTTLDHLGGLARFVQPGQIVAVKPNLISRKKPEDAATTHPLVVEAVVRLIQEAGGQPFIIDSPGGPSSKGLLNSVYRATGMSGVAERTGCGLGLDTSEVVLNHPGGKAARQIPILKSLAEADVIIGLPKLKTHCMTRYTGAVKLMYGAIPGLKKAEYHFNMQRLETFSQLLIDINTLLKPSLTIMDAVIGMEGDGPTAGTPRKAGLLLTSANPFAMDYLCSGLIGIDPNTLPFIRLAREQGLCPESNQIELMGGPLPKIAPPFKLPGHKHVDFDIPGPLKGLVAKLQPKPIFSPELCLGCGECQLACPADAIKMVDGKPELILESCIRCFCCQELCHHKAVTVHQHWLGRKLLR</sequence>
<proteinExistence type="predicted"/>
<evidence type="ECO:0000313" key="5">
    <source>
        <dbReference type="EMBL" id="MDO7788133.1"/>
    </source>
</evidence>
<keyword evidence="6" id="KW-1185">Reference proteome</keyword>
<evidence type="ECO:0000259" key="4">
    <source>
        <dbReference type="PROSITE" id="PS51379"/>
    </source>
</evidence>
<dbReference type="EMBL" id="JARPTC010000019">
    <property type="protein sequence ID" value="MDO7788133.1"/>
    <property type="molecule type" value="Genomic_DNA"/>
</dbReference>
<organism evidence="5 6">
    <name type="scientific">Desulforamulus aquiferis</name>
    <dbReference type="NCBI Taxonomy" id="1397668"/>
    <lineage>
        <taxon>Bacteria</taxon>
        <taxon>Bacillati</taxon>
        <taxon>Bacillota</taxon>
        <taxon>Clostridia</taxon>
        <taxon>Eubacteriales</taxon>
        <taxon>Peptococcaceae</taxon>
        <taxon>Desulforamulus</taxon>
    </lineage>
</organism>
<keyword evidence="3" id="KW-0411">Iron-sulfur</keyword>
<dbReference type="Pfam" id="PF04015">
    <property type="entry name" value="DUF362"/>
    <property type="match status" value="1"/>
</dbReference>
<accession>A0AAW7ZFF5</accession>
<dbReference type="GO" id="GO:0051536">
    <property type="term" value="F:iron-sulfur cluster binding"/>
    <property type="evidence" value="ECO:0007669"/>
    <property type="project" value="UniProtKB-KW"/>
</dbReference>
<keyword evidence="2" id="KW-0408">Iron</keyword>
<comment type="caution">
    <text evidence="5">The sequence shown here is derived from an EMBL/GenBank/DDBJ whole genome shotgun (WGS) entry which is preliminary data.</text>
</comment>
<evidence type="ECO:0000313" key="6">
    <source>
        <dbReference type="Proteomes" id="UP001172911"/>
    </source>
</evidence>
<dbReference type="Proteomes" id="UP001172911">
    <property type="component" value="Unassembled WGS sequence"/>
</dbReference>